<sequence length="266" mass="30024">MLLSDIAAAHGHPITDDNGPTSHPFNLLLTSVAIAGCFVAYPATRHTLSDTSPPPSSINYLPRSRQNICLWDEQKSRSQRQISRSLYLVLVSRNKSMKVEWFVEYSVKTSISNAPLISAADARDRGNNHRVGSFLRATLRRKDTKGVLKLKKARILSQQRDFKLIVTSPTMSTEKCGERGTSEVTEFTNQSIRGEDLRARVHSTTPWSTLSIRLGLDDQWTAFVKDLLIPLFSVVFRALEEAIWERPMEELLGTPLYHPEQLLGHR</sequence>
<accession>A0ACB8TNA0</accession>
<name>A0ACB8TNA0_9APHY</name>
<gene>
    <name evidence="1" type="ORF">BDY19DRAFT_910611</name>
</gene>
<evidence type="ECO:0000313" key="2">
    <source>
        <dbReference type="Proteomes" id="UP001055072"/>
    </source>
</evidence>
<proteinExistence type="predicted"/>
<comment type="caution">
    <text evidence="1">The sequence shown here is derived from an EMBL/GenBank/DDBJ whole genome shotgun (WGS) entry which is preliminary data.</text>
</comment>
<reference evidence="1" key="1">
    <citation type="journal article" date="2021" name="Environ. Microbiol.">
        <title>Gene family expansions and transcriptome signatures uncover fungal adaptations to wood decay.</title>
        <authorList>
            <person name="Hage H."/>
            <person name="Miyauchi S."/>
            <person name="Viragh M."/>
            <person name="Drula E."/>
            <person name="Min B."/>
            <person name="Chaduli D."/>
            <person name="Navarro D."/>
            <person name="Favel A."/>
            <person name="Norest M."/>
            <person name="Lesage-Meessen L."/>
            <person name="Balint B."/>
            <person name="Merenyi Z."/>
            <person name="de Eugenio L."/>
            <person name="Morin E."/>
            <person name="Martinez A.T."/>
            <person name="Baldrian P."/>
            <person name="Stursova M."/>
            <person name="Martinez M.J."/>
            <person name="Novotny C."/>
            <person name="Magnuson J.K."/>
            <person name="Spatafora J.W."/>
            <person name="Maurice S."/>
            <person name="Pangilinan J."/>
            <person name="Andreopoulos W."/>
            <person name="LaButti K."/>
            <person name="Hundley H."/>
            <person name="Na H."/>
            <person name="Kuo A."/>
            <person name="Barry K."/>
            <person name="Lipzen A."/>
            <person name="Henrissat B."/>
            <person name="Riley R."/>
            <person name="Ahrendt S."/>
            <person name="Nagy L.G."/>
            <person name="Grigoriev I.V."/>
            <person name="Martin F."/>
            <person name="Rosso M.N."/>
        </authorList>
    </citation>
    <scope>NUCLEOTIDE SEQUENCE</scope>
    <source>
        <strain evidence="1">CBS 384.51</strain>
    </source>
</reference>
<keyword evidence="2" id="KW-1185">Reference proteome</keyword>
<dbReference type="EMBL" id="MU274966">
    <property type="protein sequence ID" value="KAI0083434.1"/>
    <property type="molecule type" value="Genomic_DNA"/>
</dbReference>
<evidence type="ECO:0000313" key="1">
    <source>
        <dbReference type="EMBL" id="KAI0083434.1"/>
    </source>
</evidence>
<protein>
    <submittedName>
        <fullName evidence="1">Uncharacterized protein</fullName>
    </submittedName>
</protein>
<dbReference type="Proteomes" id="UP001055072">
    <property type="component" value="Unassembled WGS sequence"/>
</dbReference>
<organism evidence="1 2">
    <name type="scientific">Irpex rosettiformis</name>
    <dbReference type="NCBI Taxonomy" id="378272"/>
    <lineage>
        <taxon>Eukaryota</taxon>
        <taxon>Fungi</taxon>
        <taxon>Dikarya</taxon>
        <taxon>Basidiomycota</taxon>
        <taxon>Agaricomycotina</taxon>
        <taxon>Agaricomycetes</taxon>
        <taxon>Polyporales</taxon>
        <taxon>Irpicaceae</taxon>
        <taxon>Irpex</taxon>
    </lineage>
</organism>